<dbReference type="GO" id="GO:0016874">
    <property type="term" value="F:ligase activity"/>
    <property type="evidence" value="ECO:0007669"/>
    <property type="project" value="UniProtKB-UniRule"/>
</dbReference>
<sequence length="531" mass="61354">MEPSVCNSITYKETGYFSQLVIDFLSEHPHIRSFYNYPPLQTNVDELIKAKKAQPLQRDLLVKALQQQYAGMELHTAVQEHIRLLELPNTFSICTAHQPNIFTGYLYFAYKILQTIKMAAELHQQHPGYNFVPVYYMGSEDNDLDELGSIYLNGKTLTWPTTQAGAVGRMRPEGMDALISQVETALGYGKYAEELIQLLRKAYLEHDNIQQATLYLTNELFGRYGLIVLIPDTPLFKQQIIPVMKEELLQQTSYPIVTKTIEKISQHYKVQANPREINLFYLTDNARERIVKEGELWKVLHSDISFTAETLEQELHAHPERFSPNVILRGILQETILPNIAFIGGGGEIAYWLELRDLFNHHRVPYPMLVLRNSFLLVDPVSKKWLNKLGLCIKDLFGNVEELINNFVMQRTNAALVLKKEYDVLDQLFDELEEKARSIDVTLVASIAAERHKAVKSIGKLEHKFLKAEKKKFAWQTDEIRQLRTKLFPAGSLQERKENFMPWYIHEGPALFDRILADMKPLTDELVIIYE</sequence>
<reference evidence="5 6" key="1">
    <citation type="submission" date="2019-09" db="EMBL/GenBank/DDBJ databases">
        <title>Chitinophaga ginsengihumi sp. nov., isolated from soil of ginseng rhizosphere.</title>
        <authorList>
            <person name="Lee J."/>
        </authorList>
    </citation>
    <scope>NUCLEOTIDE SEQUENCE [LARGE SCALE GENOMIC DNA]</scope>
    <source>
        <strain evidence="5 6">BN140078</strain>
    </source>
</reference>
<dbReference type="NCBIfam" id="TIGR03998">
    <property type="entry name" value="thiol_BshC"/>
    <property type="match status" value="1"/>
</dbReference>
<dbReference type="InterPro" id="IPR011199">
    <property type="entry name" value="Bacillithiol_biosynth_BshC"/>
</dbReference>
<accession>A0A5B2VJD8</accession>
<feature type="domain" description="Bacillithiol biosynthesis BshC C-terminal coiled-coil" evidence="4">
    <location>
        <begin position="375"/>
        <end position="530"/>
    </location>
</feature>
<evidence type="ECO:0000313" key="6">
    <source>
        <dbReference type="Proteomes" id="UP000324611"/>
    </source>
</evidence>
<feature type="domain" description="Bacillithiol biosynthesis BshC N-terminal Rossmann-like" evidence="3">
    <location>
        <begin position="6"/>
        <end position="373"/>
    </location>
</feature>
<dbReference type="Pfam" id="PF10079">
    <property type="entry name" value="Rossmann-like_BshC"/>
    <property type="match status" value="1"/>
</dbReference>
<dbReference type="Proteomes" id="UP000324611">
    <property type="component" value="Unassembled WGS sequence"/>
</dbReference>
<dbReference type="RefSeq" id="WP_149840340.1">
    <property type="nucleotide sequence ID" value="NZ_VUOC01000004.1"/>
</dbReference>
<dbReference type="Pfam" id="PF24850">
    <property type="entry name" value="CC_BshC"/>
    <property type="match status" value="1"/>
</dbReference>
<evidence type="ECO:0000256" key="2">
    <source>
        <dbReference type="HAMAP-Rule" id="MF_01867"/>
    </source>
</evidence>
<evidence type="ECO:0000313" key="5">
    <source>
        <dbReference type="EMBL" id="KAA2239161.1"/>
    </source>
</evidence>
<proteinExistence type="inferred from homology"/>
<gene>
    <name evidence="2 5" type="primary">bshC</name>
    <name evidence="5" type="ORF">F0L74_23430</name>
</gene>
<evidence type="ECO:0000256" key="1">
    <source>
        <dbReference type="ARBA" id="ARBA00022598"/>
    </source>
</evidence>
<name>A0A5B2VJD8_9BACT</name>
<dbReference type="InterPro" id="IPR055398">
    <property type="entry name" value="Rossmann-like_BshC"/>
</dbReference>
<protein>
    <recommendedName>
        <fullName evidence="2">Putative cysteine ligase BshC</fullName>
        <ecNumber evidence="2">6.-.-.-</ecNumber>
    </recommendedName>
</protein>
<dbReference type="EMBL" id="VUOC01000004">
    <property type="protein sequence ID" value="KAA2239161.1"/>
    <property type="molecule type" value="Genomic_DNA"/>
</dbReference>
<keyword evidence="1 2" id="KW-0436">Ligase</keyword>
<dbReference type="AlphaFoldDB" id="A0A5B2VJD8"/>
<comment type="similarity">
    <text evidence="2">Belongs to the BshC family.</text>
</comment>
<dbReference type="InterPro" id="IPR055399">
    <property type="entry name" value="CC_BshC"/>
</dbReference>
<keyword evidence="6" id="KW-1185">Reference proteome</keyword>
<comment type="caution">
    <text evidence="5">The sequence shown here is derived from an EMBL/GenBank/DDBJ whole genome shotgun (WGS) entry which is preliminary data.</text>
</comment>
<dbReference type="EC" id="6.-.-.-" evidence="2"/>
<organism evidence="5 6">
    <name type="scientific">Chitinophaga agrisoli</name>
    <dbReference type="NCBI Taxonomy" id="2607653"/>
    <lineage>
        <taxon>Bacteria</taxon>
        <taxon>Pseudomonadati</taxon>
        <taxon>Bacteroidota</taxon>
        <taxon>Chitinophagia</taxon>
        <taxon>Chitinophagales</taxon>
        <taxon>Chitinophagaceae</taxon>
        <taxon>Chitinophaga</taxon>
    </lineage>
</organism>
<reference evidence="5 6" key="2">
    <citation type="submission" date="2019-09" db="EMBL/GenBank/DDBJ databases">
        <authorList>
            <person name="Jin C."/>
        </authorList>
    </citation>
    <scope>NUCLEOTIDE SEQUENCE [LARGE SCALE GENOMIC DNA]</scope>
    <source>
        <strain evidence="5 6">BN140078</strain>
    </source>
</reference>
<evidence type="ECO:0000259" key="3">
    <source>
        <dbReference type="Pfam" id="PF10079"/>
    </source>
</evidence>
<evidence type="ECO:0000259" key="4">
    <source>
        <dbReference type="Pfam" id="PF24850"/>
    </source>
</evidence>
<dbReference type="HAMAP" id="MF_01867">
    <property type="entry name" value="BshC"/>
    <property type="match status" value="1"/>
</dbReference>